<feature type="transmembrane region" description="Helical" evidence="7">
    <location>
        <begin position="175"/>
        <end position="197"/>
    </location>
</feature>
<dbReference type="PANTHER" id="PTHR10231">
    <property type="entry name" value="NUCLEOTIDE-SUGAR TRANSMEMBRANE TRANSPORTER"/>
    <property type="match status" value="1"/>
</dbReference>
<keyword evidence="3" id="KW-0762">Sugar transport</keyword>
<keyword evidence="3" id="KW-0813">Transport</keyword>
<protein>
    <submittedName>
        <fullName evidence="9 10">Sugar phosphate transporter domain-containing protein</fullName>
    </submittedName>
</protein>
<keyword evidence="5 7" id="KW-1133">Transmembrane helix</keyword>
<feature type="transmembrane region" description="Helical" evidence="7">
    <location>
        <begin position="73"/>
        <end position="95"/>
    </location>
</feature>
<keyword evidence="4 7" id="KW-0812">Transmembrane</keyword>
<dbReference type="GO" id="GO:0015165">
    <property type="term" value="F:pyrimidine nucleotide-sugar transmembrane transporter activity"/>
    <property type="evidence" value="ECO:0007669"/>
    <property type="project" value="InterPro"/>
</dbReference>
<evidence type="ECO:0000256" key="7">
    <source>
        <dbReference type="SAM" id="Phobius"/>
    </source>
</evidence>
<comment type="subcellular location">
    <subcellularLocation>
        <location evidence="1">Membrane</location>
        <topology evidence="1">Multi-pass membrane protein</topology>
    </subcellularLocation>
</comment>
<feature type="transmembrane region" description="Helical" evidence="7">
    <location>
        <begin position="217"/>
        <end position="238"/>
    </location>
</feature>
<evidence type="ECO:0000256" key="4">
    <source>
        <dbReference type="ARBA" id="ARBA00022692"/>
    </source>
</evidence>
<feature type="transmembrane region" description="Helical" evidence="7">
    <location>
        <begin position="143"/>
        <end position="163"/>
    </location>
</feature>
<keyword evidence="8" id="KW-1185">Reference proteome</keyword>
<dbReference type="PIRSF" id="PIRSF005799">
    <property type="entry name" value="UDP-gal_transpt"/>
    <property type="match status" value="1"/>
</dbReference>
<reference evidence="8" key="1">
    <citation type="submission" date="2013-11" db="EMBL/GenBank/DDBJ databases">
        <authorList>
            <person name="Aslett M."/>
        </authorList>
    </citation>
    <scope>NUCLEOTIDE SEQUENCE [LARGE SCALE GENOMIC DNA]</scope>
    <source>
        <strain evidence="8">Edinburgh</strain>
    </source>
</reference>
<dbReference type="InterPro" id="IPR007271">
    <property type="entry name" value="Nuc_sug_transpt"/>
</dbReference>
<proteinExistence type="inferred from homology"/>
<dbReference type="WBParaSite" id="TMUE_3000011244.1">
    <property type="protein sequence ID" value="TMUE_3000011244.1"/>
    <property type="gene ID" value="WBGene00301238"/>
</dbReference>
<dbReference type="Proteomes" id="UP000046395">
    <property type="component" value="Unassembled WGS sequence"/>
</dbReference>
<evidence type="ECO:0000256" key="6">
    <source>
        <dbReference type="ARBA" id="ARBA00023136"/>
    </source>
</evidence>
<evidence type="ECO:0000256" key="1">
    <source>
        <dbReference type="ARBA" id="ARBA00004141"/>
    </source>
</evidence>
<dbReference type="GO" id="GO:0000139">
    <property type="term" value="C:Golgi membrane"/>
    <property type="evidence" value="ECO:0007669"/>
    <property type="project" value="InterPro"/>
</dbReference>
<organism evidence="8 9">
    <name type="scientific">Trichuris muris</name>
    <name type="common">Mouse whipworm</name>
    <dbReference type="NCBI Taxonomy" id="70415"/>
    <lineage>
        <taxon>Eukaryota</taxon>
        <taxon>Metazoa</taxon>
        <taxon>Ecdysozoa</taxon>
        <taxon>Nematoda</taxon>
        <taxon>Enoplea</taxon>
        <taxon>Dorylaimia</taxon>
        <taxon>Trichinellida</taxon>
        <taxon>Trichuridae</taxon>
        <taxon>Trichuris</taxon>
    </lineage>
</organism>
<accession>A0A5S6QVN0</accession>
<dbReference type="InterPro" id="IPR037185">
    <property type="entry name" value="EmrE-like"/>
</dbReference>
<evidence type="ECO:0000313" key="9">
    <source>
        <dbReference type="WBParaSite" id="TMUE_3000011153.1"/>
    </source>
</evidence>
<dbReference type="WBParaSite" id="TMUE_3000011153.1">
    <property type="protein sequence ID" value="TMUE_3000011153.1"/>
    <property type="gene ID" value="WBGene00286484"/>
</dbReference>
<dbReference type="NCBIfam" id="TIGR00803">
    <property type="entry name" value="nst"/>
    <property type="match status" value="1"/>
</dbReference>
<sequence length="358" mass="39288">MPNVLAKCESQNIVEHTTALLPPSNSSADRSPSNVMLSDNVLKWTTLAVLTLQSSTYAVAVRYSKVRLNATDFLQTSVVLLGEMIKLLFSLIACFCTEKRATNALAQHLLDLRDLIRVGGLSFLYTIQNNLVFFSMVHLNPTVAQVVQQAKLLFTAGFAVCLLGQRLSVMRWFSLLVLAAGVSIVQVTQHFAPSGIASKGNLTMNFTTHHAHSRMEVWMGFSAAIAACVLSGFTGVYLEKVLKRTSPSVWIRNVQLSITALPIGLFLMLSEKHGKRFDNVFVGYDWLILIIILLFASGGILVALAIKYADNILKGFATSLSIILTFAISVTVFGFVVDKWFLLGALLVIVSLAMYLTY</sequence>
<dbReference type="SUPFAM" id="SSF103481">
    <property type="entry name" value="Multidrug resistance efflux transporter EmrE"/>
    <property type="match status" value="1"/>
</dbReference>
<feature type="transmembrane region" description="Helical" evidence="7">
    <location>
        <begin position="316"/>
        <end position="334"/>
    </location>
</feature>
<feature type="transmembrane region" description="Helical" evidence="7">
    <location>
        <begin position="340"/>
        <end position="357"/>
    </location>
</feature>
<name>A0A5S6QVN0_TRIMR</name>
<keyword evidence="6 7" id="KW-0472">Membrane</keyword>
<feature type="transmembrane region" description="Helical" evidence="7">
    <location>
        <begin position="115"/>
        <end position="137"/>
    </location>
</feature>
<dbReference type="AlphaFoldDB" id="A0A5S6QVN0"/>
<feature type="transmembrane region" description="Helical" evidence="7">
    <location>
        <begin position="250"/>
        <end position="269"/>
    </location>
</feature>
<reference evidence="9 10" key="3">
    <citation type="submission" date="2019-12" db="UniProtKB">
        <authorList>
            <consortium name="WormBaseParasite"/>
        </authorList>
    </citation>
    <scope>IDENTIFICATION</scope>
</reference>
<comment type="similarity">
    <text evidence="2">Belongs to the nucleotide-sugar transporter family. SLC35A subfamily.</text>
</comment>
<dbReference type="Pfam" id="PF04142">
    <property type="entry name" value="Nuc_sug_transp"/>
    <property type="match status" value="1"/>
</dbReference>
<evidence type="ECO:0000313" key="10">
    <source>
        <dbReference type="WBParaSite" id="TMUE_3000011244.1"/>
    </source>
</evidence>
<evidence type="ECO:0000256" key="5">
    <source>
        <dbReference type="ARBA" id="ARBA00022989"/>
    </source>
</evidence>
<feature type="transmembrane region" description="Helical" evidence="7">
    <location>
        <begin position="281"/>
        <end position="304"/>
    </location>
</feature>
<evidence type="ECO:0000313" key="8">
    <source>
        <dbReference type="Proteomes" id="UP000046395"/>
    </source>
</evidence>
<evidence type="ECO:0000256" key="2">
    <source>
        <dbReference type="ARBA" id="ARBA00009976"/>
    </source>
</evidence>
<evidence type="ECO:0000256" key="3">
    <source>
        <dbReference type="ARBA" id="ARBA00022597"/>
    </source>
</evidence>
<dbReference type="STRING" id="70415.A0A5S6QVN0"/>
<reference evidence="8" key="2">
    <citation type="submission" date="2014-03" db="EMBL/GenBank/DDBJ databases">
        <title>The whipworm genome and dual-species transcriptomics of an intimate host-pathogen interaction.</title>
        <authorList>
            <person name="Foth B.J."/>
            <person name="Tsai I.J."/>
            <person name="Reid A.J."/>
            <person name="Bancroft A.J."/>
            <person name="Nichol S."/>
            <person name="Tracey A."/>
            <person name="Holroyd N."/>
            <person name="Cotton J.A."/>
            <person name="Stanley E.J."/>
            <person name="Zarowiecki M."/>
            <person name="Liu J.Z."/>
            <person name="Huckvale T."/>
            <person name="Cooper P.J."/>
            <person name="Grencis R.K."/>
            <person name="Berriman M."/>
        </authorList>
    </citation>
    <scope>NUCLEOTIDE SEQUENCE [LARGE SCALE GENOMIC DNA]</scope>
    <source>
        <strain evidence="8">Edinburgh</strain>
    </source>
</reference>